<name>A0A3A4A9C8_9ACTN</name>
<keyword evidence="2" id="KW-1185">Reference proteome</keyword>
<comment type="caution">
    <text evidence="1">The sequence shown here is derived from an EMBL/GenBank/DDBJ whole genome shotgun (WGS) entry which is preliminary data.</text>
</comment>
<evidence type="ECO:0000313" key="1">
    <source>
        <dbReference type="EMBL" id="RJL24731.1"/>
    </source>
</evidence>
<proteinExistence type="predicted"/>
<dbReference type="EMBL" id="QZEY01000014">
    <property type="protein sequence ID" value="RJL24731.1"/>
    <property type="molecule type" value="Genomic_DNA"/>
</dbReference>
<reference evidence="1 2" key="1">
    <citation type="submission" date="2018-09" db="EMBL/GenBank/DDBJ databases">
        <title>YIM 75507 draft genome.</title>
        <authorList>
            <person name="Tang S."/>
            <person name="Feng Y."/>
        </authorList>
    </citation>
    <scope>NUCLEOTIDE SEQUENCE [LARGE SCALE GENOMIC DNA]</scope>
    <source>
        <strain evidence="1 2">YIM 75507</strain>
    </source>
</reference>
<evidence type="ECO:0000313" key="2">
    <source>
        <dbReference type="Proteomes" id="UP000265768"/>
    </source>
</evidence>
<dbReference type="AlphaFoldDB" id="A0A3A4A9C8"/>
<organism evidence="1 2">
    <name type="scientific">Bailinhaonella thermotolerans</name>
    <dbReference type="NCBI Taxonomy" id="1070861"/>
    <lineage>
        <taxon>Bacteria</taxon>
        <taxon>Bacillati</taxon>
        <taxon>Actinomycetota</taxon>
        <taxon>Actinomycetes</taxon>
        <taxon>Streptosporangiales</taxon>
        <taxon>Streptosporangiaceae</taxon>
        <taxon>Bailinhaonella</taxon>
    </lineage>
</organism>
<sequence length="67" mass="7354">MRKSLGHLADRLLSIVVPKSTAGAQQMDPCYYKTRCEPCGEVRGRTVTIMCCTYGCSVFRRGTCGSC</sequence>
<protein>
    <submittedName>
        <fullName evidence="1">Uncharacterized protein</fullName>
    </submittedName>
</protein>
<accession>A0A3A4A9C8</accession>
<gene>
    <name evidence="1" type="ORF">D5H75_28465</name>
</gene>
<dbReference type="RefSeq" id="WP_119929648.1">
    <property type="nucleotide sequence ID" value="NZ_QZEY01000014.1"/>
</dbReference>
<dbReference type="Proteomes" id="UP000265768">
    <property type="component" value="Unassembled WGS sequence"/>
</dbReference>